<evidence type="ECO:0000256" key="1">
    <source>
        <dbReference type="SAM" id="MobiDB-lite"/>
    </source>
</evidence>
<protein>
    <recommendedName>
        <fullName evidence="4">Secreted protein</fullName>
    </recommendedName>
</protein>
<dbReference type="RefSeq" id="WP_307530342.1">
    <property type="nucleotide sequence ID" value="NZ_JAUSZI010000002.1"/>
</dbReference>
<organism evidence="2 3">
    <name type="scientific">Streptomyces umbrinus</name>
    <dbReference type="NCBI Taxonomy" id="67370"/>
    <lineage>
        <taxon>Bacteria</taxon>
        <taxon>Bacillati</taxon>
        <taxon>Actinomycetota</taxon>
        <taxon>Actinomycetes</taxon>
        <taxon>Kitasatosporales</taxon>
        <taxon>Streptomycetaceae</taxon>
        <taxon>Streptomyces</taxon>
        <taxon>Streptomyces phaeochromogenes group</taxon>
    </lineage>
</organism>
<comment type="caution">
    <text evidence="2">The sequence shown here is derived from an EMBL/GenBank/DDBJ whole genome shotgun (WGS) entry which is preliminary data.</text>
</comment>
<gene>
    <name evidence="2" type="ORF">QF035_010763</name>
</gene>
<dbReference type="Proteomes" id="UP001230328">
    <property type="component" value="Unassembled WGS sequence"/>
</dbReference>
<sequence length="221" mass="23632">MMRMTRRRLLVGGVLVLLAGALAYAFRAGPTLDGSEEVDGALPTDKDLDGYASIGGVVGVLSPPGGYRNEKGKALLTGSQLDAQCRTYRKEKDGWACRGLRGMGMTGFVNTSDVNSRLGSFVLAYKDDAAAGTAFRRMVNESRDDLHAEEQKEPDVGDESRSFRLESAKGSVVVLRCGSVVAQVLSNNGYGYSGDEGAGGKDADPIRMWADRQAEKIEEAL</sequence>
<accession>A0ABU0TBI3</accession>
<keyword evidence="3" id="KW-1185">Reference proteome</keyword>
<proteinExistence type="predicted"/>
<feature type="region of interest" description="Disordered" evidence="1">
    <location>
        <begin position="143"/>
        <end position="162"/>
    </location>
</feature>
<evidence type="ECO:0000313" key="2">
    <source>
        <dbReference type="EMBL" id="MDQ1033181.1"/>
    </source>
</evidence>
<reference evidence="2 3" key="1">
    <citation type="submission" date="2023-07" db="EMBL/GenBank/DDBJ databases">
        <title>Comparative genomics of wheat-associated soil bacteria to identify genetic determinants of phenazine resistance.</title>
        <authorList>
            <person name="Mouncey N."/>
        </authorList>
    </citation>
    <scope>NUCLEOTIDE SEQUENCE [LARGE SCALE GENOMIC DNA]</scope>
    <source>
        <strain evidence="2 3">V2I4</strain>
    </source>
</reference>
<evidence type="ECO:0000313" key="3">
    <source>
        <dbReference type="Proteomes" id="UP001230328"/>
    </source>
</evidence>
<evidence type="ECO:0008006" key="4">
    <source>
        <dbReference type="Google" id="ProtNLM"/>
    </source>
</evidence>
<dbReference type="EMBL" id="JAUSZI010000002">
    <property type="protein sequence ID" value="MDQ1033181.1"/>
    <property type="molecule type" value="Genomic_DNA"/>
</dbReference>
<name>A0ABU0TBI3_9ACTN</name>